<dbReference type="EMBL" id="BJZO01000037">
    <property type="protein sequence ID" value="GEO81479.1"/>
    <property type="molecule type" value="Genomic_DNA"/>
</dbReference>
<proteinExistence type="predicted"/>
<comment type="caution">
    <text evidence="1">The sequence shown here is derived from an EMBL/GenBank/DDBJ whole genome shotgun (WGS) entry which is preliminary data.</text>
</comment>
<evidence type="ECO:0008006" key="3">
    <source>
        <dbReference type="Google" id="ProtNLM"/>
    </source>
</evidence>
<keyword evidence="2" id="KW-1185">Reference proteome</keyword>
<evidence type="ECO:0000313" key="2">
    <source>
        <dbReference type="Proteomes" id="UP000321567"/>
    </source>
</evidence>
<organism evidence="1 2">
    <name type="scientific">Pararhodospirillum oryzae</name>
    <dbReference type="NCBI Taxonomy" id="478448"/>
    <lineage>
        <taxon>Bacteria</taxon>
        <taxon>Pseudomonadati</taxon>
        <taxon>Pseudomonadota</taxon>
        <taxon>Alphaproteobacteria</taxon>
        <taxon>Rhodospirillales</taxon>
        <taxon>Rhodospirillaceae</taxon>
        <taxon>Pararhodospirillum</taxon>
    </lineage>
</organism>
<protein>
    <recommendedName>
        <fullName evidence="3">DUF29 domain-containing protein</fullName>
    </recommendedName>
</protein>
<dbReference type="AlphaFoldDB" id="A0A512H7P9"/>
<dbReference type="Gene3D" id="1.20.1220.20">
    <property type="entry name" value="Uncharcterised protein PF01724"/>
    <property type="match status" value="1"/>
</dbReference>
<evidence type="ECO:0000313" key="1">
    <source>
        <dbReference type="EMBL" id="GEO81479.1"/>
    </source>
</evidence>
<dbReference type="Pfam" id="PF01724">
    <property type="entry name" value="DUF29"/>
    <property type="match status" value="1"/>
</dbReference>
<dbReference type="RefSeq" id="WP_246135463.1">
    <property type="nucleotide sequence ID" value="NZ_BJZO01000037.1"/>
</dbReference>
<name>A0A512H7P9_9PROT</name>
<sequence>MDDSGLTEGVVPMSGTLYETDFYAWANEQAALLRSGKLSLADIENIAEEIESMGKSEKREFVNRLTVLMLHLLKWKSQPLLQGASWRTTIRIQRIDITDHLQDNPSLRAQIPEIMARAYTKARVKAAAETGMSEETFPAECPWSFDQIMDGAFWPDQP</sequence>
<dbReference type="InterPro" id="IPR002636">
    <property type="entry name" value="DUF29"/>
</dbReference>
<dbReference type="Proteomes" id="UP000321567">
    <property type="component" value="Unassembled WGS sequence"/>
</dbReference>
<gene>
    <name evidence="1" type="ORF">ROR02_16100</name>
</gene>
<dbReference type="PANTHER" id="PTHR34235">
    <property type="entry name" value="SLR1203 PROTEIN-RELATED"/>
    <property type="match status" value="1"/>
</dbReference>
<reference evidence="1 2" key="1">
    <citation type="submission" date="2019-07" db="EMBL/GenBank/DDBJ databases">
        <title>Whole genome shotgun sequence of Rhodospirillum oryzae NBRC 107573.</title>
        <authorList>
            <person name="Hosoyama A."/>
            <person name="Uohara A."/>
            <person name="Ohji S."/>
            <person name="Ichikawa N."/>
        </authorList>
    </citation>
    <scope>NUCLEOTIDE SEQUENCE [LARGE SCALE GENOMIC DNA]</scope>
    <source>
        <strain evidence="1 2">NBRC 107573</strain>
    </source>
</reference>
<accession>A0A512H7P9</accession>